<dbReference type="RefSeq" id="WP_223706075.1">
    <property type="nucleotide sequence ID" value="NZ_JAINUY010000003.1"/>
</dbReference>
<dbReference type="Proteomes" id="UP001139366">
    <property type="component" value="Unassembled WGS sequence"/>
</dbReference>
<organism evidence="1 2">
    <name type="scientific">Flavobacterium potami</name>
    <dbReference type="NCBI Taxonomy" id="2872310"/>
    <lineage>
        <taxon>Bacteria</taxon>
        <taxon>Pseudomonadati</taxon>
        <taxon>Bacteroidota</taxon>
        <taxon>Flavobacteriia</taxon>
        <taxon>Flavobacteriales</taxon>
        <taxon>Flavobacteriaceae</taxon>
        <taxon>Flavobacterium</taxon>
    </lineage>
</organism>
<protein>
    <submittedName>
        <fullName evidence="1">Uncharacterized protein</fullName>
    </submittedName>
</protein>
<sequence>MTSKKPEITKNLKRIVLFIITLALTNCQDSENTIQQQSNIKTVSFSELKAFLTNSTYSSLAKSSTDELSTLDFDQATQEIINGSDQLLTVIPFSENNEFQNNRLLAVKIDNEIKTVIFSMQPDEGSNISLFSGKIFIYSSEWKFLKGFRAKEGVIISELVKIAASTTAKTIDGGQLQDVVVLGKPKLVNATDWDMIWGSGGSSMGYSPSGGASGMSWDATSSGGGSGSSSVNAVAETIEELIITDSLDDCPKKVFELLKKGTNASIAKVLSELGTSKVYNVKITSSSKISRPASSIPSGTANNYNIMISSNYTSATKLFRASNLLHEIVHCYFFSLVDEYTAKNNPAIFDDFPALYQKFVDKKYPGSKDAAHHDAMAKSYVDAIGAALQEFDTGKALKKGDIPDQIYTDLAWGGLQEAPIFQKKFPVNSVDYNRIIGRYNGESVNSTINGQKAVGEPCK</sequence>
<name>A0A9X1HBJ8_9FLAO</name>
<gene>
    <name evidence="1" type="ORF">K6T82_11775</name>
</gene>
<reference evidence="1 2" key="1">
    <citation type="journal article" date="2023" name="Antonie Van Leeuwenhoek">
        <title>Flavobacterium potami sp. nov., a multi-metal resistance genes harbouring bacterium isolated from shallow river silt.</title>
        <authorList>
            <person name="Li S."/>
            <person name="Mao S."/>
            <person name="Mu W."/>
            <person name="Guo B."/>
            <person name="Li C."/>
            <person name="Zhu Q."/>
            <person name="Hou X."/>
            <person name="Zhao Y."/>
            <person name="Wei S."/>
            <person name="Liu H."/>
            <person name="Liu A."/>
        </authorList>
    </citation>
    <scope>NUCLEOTIDE SEQUENCE [LARGE SCALE GENOMIC DNA]</scope>
    <source>
        <strain evidence="1 2">17A</strain>
    </source>
</reference>
<accession>A0A9X1HBJ8</accession>
<evidence type="ECO:0000313" key="2">
    <source>
        <dbReference type="Proteomes" id="UP001139366"/>
    </source>
</evidence>
<evidence type="ECO:0000313" key="1">
    <source>
        <dbReference type="EMBL" id="MBZ4035449.1"/>
    </source>
</evidence>
<proteinExistence type="predicted"/>
<dbReference type="AlphaFoldDB" id="A0A9X1HBJ8"/>
<keyword evidence="2" id="KW-1185">Reference proteome</keyword>
<dbReference type="EMBL" id="JAINUY010000003">
    <property type="protein sequence ID" value="MBZ4035449.1"/>
    <property type="molecule type" value="Genomic_DNA"/>
</dbReference>
<comment type="caution">
    <text evidence="1">The sequence shown here is derived from an EMBL/GenBank/DDBJ whole genome shotgun (WGS) entry which is preliminary data.</text>
</comment>